<sequence length="94" mass="9519">MVAQAAVAGGGAPSSTCRGRPDLRRAVRGAMSLGFLQVRSVVLSEIGTYEVLDAALGGYRVGRHGLAVGLTGGDRPGDLMIPDRPAILSPMSGG</sequence>
<reference evidence="3" key="1">
    <citation type="journal article" date="2019" name="Int. J. Syst. Evol. Microbiol.">
        <title>The Global Catalogue of Microorganisms (GCM) 10K type strain sequencing project: providing services to taxonomists for standard genome sequencing and annotation.</title>
        <authorList>
            <consortium name="The Broad Institute Genomics Platform"/>
            <consortium name="The Broad Institute Genome Sequencing Center for Infectious Disease"/>
            <person name="Wu L."/>
            <person name="Ma J."/>
        </authorList>
    </citation>
    <scope>NUCLEOTIDE SEQUENCE [LARGE SCALE GENOMIC DNA]</scope>
    <source>
        <strain evidence="3">JCM 16702</strain>
    </source>
</reference>
<proteinExistence type="predicted"/>
<feature type="region of interest" description="Disordered" evidence="1">
    <location>
        <begin position="1"/>
        <end position="20"/>
    </location>
</feature>
<evidence type="ECO:0000313" key="3">
    <source>
        <dbReference type="Proteomes" id="UP001500683"/>
    </source>
</evidence>
<name>A0ABP7V8N1_9ACTN</name>
<protein>
    <submittedName>
        <fullName evidence="2">Uncharacterized protein</fullName>
    </submittedName>
</protein>
<keyword evidence="3" id="KW-1185">Reference proteome</keyword>
<evidence type="ECO:0000313" key="2">
    <source>
        <dbReference type="EMBL" id="GAA4061895.1"/>
    </source>
</evidence>
<gene>
    <name evidence="2" type="ORF">GCM10022214_13720</name>
</gene>
<dbReference type="Proteomes" id="UP001500683">
    <property type="component" value="Unassembled WGS sequence"/>
</dbReference>
<organism evidence="2 3">
    <name type="scientific">Actinomadura miaoliensis</name>
    <dbReference type="NCBI Taxonomy" id="430685"/>
    <lineage>
        <taxon>Bacteria</taxon>
        <taxon>Bacillati</taxon>
        <taxon>Actinomycetota</taxon>
        <taxon>Actinomycetes</taxon>
        <taxon>Streptosporangiales</taxon>
        <taxon>Thermomonosporaceae</taxon>
        <taxon>Actinomadura</taxon>
    </lineage>
</organism>
<comment type="caution">
    <text evidence="2">The sequence shown here is derived from an EMBL/GenBank/DDBJ whole genome shotgun (WGS) entry which is preliminary data.</text>
</comment>
<evidence type="ECO:0000256" key="1">
    <source>
        <dbReference type="SAM" id="MobiDB-lite"/>
    </source>
</evidence>
<accession>A0ABP7V8N1</accession>
<dbReference type="EMBL" id="BAAAZG010000003">
    <property type="protein sequence ID" value="GAA4061895.1"/>
    <property type="molecule type" value="Genomic_DNA"/>
</dbReference>